<keyword evidence="24" id="KW-1185">Reference proteome</keyword>
<dbReference type="Proteomes" id="UP001152795">
    <property type="component" value="Unassembled WGS sequence"/>
</dbReference>
<comment type="catalytic activity">
    <reaction evidence="13">
        <text>(11R)-hydroxy-(5Z,8Z,12E,14Z)-eicosatetraenoate + NAD(+) = 11-oxo-(5Z,8Z,12E,14Z)-eicosatetraenoate + NADH + H(+)</text>
        <dbReference type="Rhea" id="RHEA:48640"/>
        <dbReference type="ChEBI" id="CHEBI:15378"/>
        <dbReference type="ChEBI" id="CHEBI:57540"/>
        <dbReference type="ChEBI" id="CHEBI:57945"/>
        <dbReference type="ChEBI" id="CHEBI:78836"/>
        <dbReference type="ChEBI" id="CHEBI:90697"/>
    </reaction>
    <physiologicalReaction direction="left-to-right" evidence="13">
        <dbReference type="Rhea" id="RHEA:48641"/>
    </physiologicalReaction>
</comment>
<dbReference type="AlphaFoldDB" id="A0A7D9EXV8"/>
<dbReference type="SUPFAM" id="SSF51735">
    <property type="entry name" value="NAD(P)-binding Rossmann-fold domains"/>
    <property type="match status" value="1"/>
</dbReference>
<evidence type="ECO:0000256" key="10">
    <source>
        <dbReference type="ARBA" id="ARBA00047672"/>
    </source>
</evidence>
<evidence type="ECO:0000256" key="2">
    <source>
        <dbReference type="ARBA" id="ARBA00023002"/>
    </source>
</evidence>
<comment type="similarity">
    <text evidence="1 22">Belongs to the short-chain dehydrogenases/reductases (SDR) family.</text>
</comment>
<keyword evidence="2" id="KW-0560">Oxidoreductase</keyword>
<dbReference type="OrthoDB" id="5949922at2759"/>
<dbReference type="Pfam" id="PF00106">
    <property type="entry name" value="adh_short"/>
    <property type="match status" value="1"/>
</dbReference>
<proteinExistence type="inferred from homology"/>
<dbReference type="PROSITE" id="PS00061">
    <property type="entry name" value="ADH_SHORT"/>
    <property type="match status" value="1"/>
</dbReference>
<evidence type="ECO:0000313" key="24">
    <source>
        <dbReference type="Proteomes" id="UP001152795"/>
    </source>
</evidence>
<comment type="catalytic activity">
    <reaction evidence="20">
        <text>(15S)-hydroxy-(5Z,8Z,11Z,13E)-eicosatetraenoate + NAD(+) = 15-oxo-(5Z,8Z,11Z,13E)-eicosatetraenoate + NADH + H(+)</text>
        <dbReference type="Rhea" id="RHEA:23260"/>
        <dbReference type="ChEBI" id="CHEBI:15378"/>
        <dbReference type="ChEBI" id="CHEBI:57409"/>
        <dbReference type="ChEBI" id="CHEBI:57410"/>
        <dbReference type="ChEBI" id="CHEBI:57540"/>
        <dbReference type="ChEBI" id="CHEBI:57945"/>
        <dbReference type="EC" id="1.1.1.232"/>
    </reaction>
    <physiologicalReaction direction="left-to-right" evidence="20">
        <dbReference type="Rhea" id="RHEA:23261"/>
    </physiologicalReaction>
</comment>
<evidence type="ECO:0000256" key="3">
    <source>
        <dbReference type="ARBA" id="ARBA00038968"/>
    </source>
</evidence>
<comment type="catalytic activity">
    <reaction evidence="19">
        <text>resolvin D2 + NAD(+) = 16-oxoresolvin D2 + NADH + H(+)</text>
        <dbReference type="Rhea" id="RHEA:53588"/>
        <dbReference type="ChEBI" id="CHEBI:15378"/>
        <dbReference type="ChEBI" id="CHEBI:57540"/>
        <dbReference type="ChEBI" id="CHEBI:57945"/>
        <dbReference type="ChEBI" id="CHEBI:133367"/>
        <dbReference type="ChEBI" id="CHEBI:137498"/>
    </reaction>
    <physiologicalReaction direction="left-to-right" evidence="19">
        <dbReference type="Rhea" id="RHEA:53589"/>
    </physiologicalReaction>
</comment>
<evidence type="ECO:0000256" key="13">
    <source>
        <dbReference type="ARBA" id="ARBA00048144"/>
    </source>
</evidence>
<evidence type="ECO:0000256" key="5">
    <source>
        <dbReference type="ARBA" id="ARBA00040276"/>
    </source>
</evidence>
<dbReference type="InterPro" id="IPR036291">
    <property type="entry name" value="NAD(P)-bd_dom_sf"/>
</dbReference>
<reference evidence="23" key="1">
    <citation type="submission" date="2020-04" db="EMBL/GenBank/DDBJ databases">
        <authorList>
            <person name="Alioto T."/>
            <person name="Alioto T."/>
            <person name="Gomez Garrido J."/>
        </authorList>
    </citation>
    <scope>NUCLEOTIDE SEQUENCE</scope>
    <source>
        <strain evidence="23">A484AB</strain>
    </source>
</reference>
<dbReference type="PANTHER" id="PTHR44229:SF4">
    <property type="entry name" value="15-HYDROXYPROSTAGLANDIN DEHYDROGENASE [NAD(+)]"/>
    <property type="match status" value="1"/>
</dbReference>
<feature type="non-terminal residue" evidence="23">
    <location>
        <position position="1"/>
    </location>
</feature>
<comment type="catalytic activity">
    <reaction evidence="12">
        <text>15-oxo-(5S,6R)-dihydroxy-(7E,9E,11Z)-eicosatrienoate + NADH + H(+) = (5S,6R,15S)-trihydroxy-(7E,9E,11Z)-eicosatrienoate + NAD(+)</text>
        <dbReference type="Rhea" id="RHEA:41596"/>
        <dbReference type="ChEBI" id="CHEBI:15378"/>
        <dbReference type="ChEBI" id="CHEBI:57540"/>
        <dbReference type="ChEBI" id="CHEBI:57945"/>
        <dbReference type="ChEBI" id="CHEBI:78325"/>
        <dbReference type="ChEBI" id="CHEBI:78329"/>
    </reaction>
    <physiologicalReaction direction="left-to-right" evidence="12">
        <dbReference type="Rhea" id="RHEA:41597"/>
    </physiologicalReaction>
</comment>
<comment type="catalytic activity">
    <reaction evidence="21">
        <text>resolvin E1 + NAD(+) = 18-oxo-resolvin E1 + NADH + H(+)</text>
        <dbReference type="Rhea" id="RHEA:49244"/>
        <dbReference type="ChEBI" id="CHEBI:15378"/>
        <dbReference type="ChEBI" id="CHEBI:57540"/>
        <dbReference type="ChEBI" id="CHEBI:57945"/>
        <dbReference type="ChEBI" id="CHEBI:91000"/>
        <dbReference type="ChEBI" id="CHEBI:91001"/>
    </reaction>
    <physiologicalReaction direction="left-to-right" evidence="21">
        <dbReference type="Rhea" id="RHEA:49245"/>
    </physiologicalReaction>
</comment>
<comment type="catalytic activity">
    <reaction evidence="14">
        <text>resolvin D1 + NAD(+) = 17-oxoresolvin D1 + NADH + H(+)</text>
        <dbReference type="Rhea" id="RHEA:50128"/>
        <dbReference type="ChEBI" id="CHEBI:15378"/>
        <dbReference type="ChEBI" id="CHEBI:57540"/>
        <dbReference type="ChEBI" id="CHEBI:57945"/>
        <dbReference type="ChEBI" id="CHEBI:132079"/>
        <dbReference type="ChEBI" id="CHEBI:132081"/>
    </reaction>
    <physiologicalReaction direction="left-to-right" evidence="14">
        <dbReference type="Rhea" id="RHEA:50129"/>
    </physiologicalReaction>
</comment>
<comment type="catalytic activity">
    <reaction evidence="10">
        <text>resolvin D1 + NAD(+) = 8-oxoresolvin D1 + NADH + H(+)</text>
        <dbReference type="Rhea" id="RHEA:50124"/>
        <dbReference type="ChEBI" id="CHEBI:15378"/>
        <dbReference type="ChEBI" id="CHEBI:57540"/>
        <dbReference type="ChEBI" id="CHEBI:57945"/>
        <dbReference type="ChEBI" id="CHEBI:132079"/>
        <dbReference type="ChEBI" id="CHEBI:132080"/>
    </reaction>
    <physiologicalReaction direction="left-to-right" evidence="10">
        <dbReference type="Rhea" id="RHEA:50125"/>
    </physiologicalReaction>
</comment>
<dbReference type="PRINTS" id="PR00080">
    <property type="entry name" value="SDRFAMILY"/>
</dbReference>
<dbReference type="Gene3D" id="3.40.50.720">
    <property type="entry name" value="NAD(P)-binding Rossmann-like Domain"/>
    <property type="match status" value="1"/>
</dbReference>
<evidence type="ECO:0000256" key="4">
    <source>
        <dbReference type="ARBA" id="ARBA00039060"/>
    </source>
</evidence>
<dbReference type="GO" id="GO:0016404">
    <property type="term" value="F:15-hydroxyprostaglandin dehydrogenase (NAD+) activity"/>
    <property type="evidence" value="ECO:0007669"/>
    <property type="project" value="UniProtKB-EC"/>
</dbReference>
<organism evidence="23 24">
    <name type="scientific">Paramuricea clavata</name>
    <name type="common">Red gorgonian</name>
    <name type="synonym">Violescent sea-whip</name>
    <dbReference type="NCBI Taxonomy" id="317549"/>
    <lineage>
        <taxon>Eukaryota</taxon>
        <taxon>Metazoa</taxon>
        <taxon>Cnidaria</taxon>
        <taxon>Anthozoa</taxon>
        <taxon>Octocorallia</taxon>
        <taxon>Malacalcyonacea</taxon>
        <taxon>Plexauridae</taxon>
        <taxon>Paramuricea</taxon>
    </lineage>
</organism>
<comment type="catalytic activity">
    <reaction evidence="11">
        <text>14-hydroxy-(4Z,7Z,10Z,12E,16Z,19Z)-docosahexaenoate + NAD(+) = 14-oxo-(4Z,7Z,10Z,12E,16Z,19Z)-docosahexaenoate + NADH + H(+)</text>
        <dbReference type="Rhea" id="RHEA:48952"/>
        <dbReference type="ChEBI" id="CHEBI:15378"/>
        <dbReference type="ChEBI" id="CHEBI:57540"/>
        <dbReference type="ChEBI" id="CHEBI:57945"/>
        <dbReference type="ChEBI" id="CHEBI:90866"/>
        <dbReference type="ChEBI" id="CHEBI:90867"/>
    </reaction>
    <physiologicalReaction direction="left-to-right" evidence="11">
        <dbReference type="Rhea" id="RHEA:48953"/>
    </physiologicalReaction>
</comment>
<gene>
    <name evidence="23" type="ORF">PACLA_8A000483</name>
</gene>
<name>A0A7D9EXV8_PARCT</name>
<dbReference type="GO" id="GO:0047034">
    <property type="term" value="F:15-hydroxyicosatetraenoate dehydrogenase activity"/>
    <property type="evidence" value="ECO:0007669"/>
    <property type="project" value="UniProtKB-EC"/>
</dbReference>
<evidence type="ECO:0000256" key="7">
    <source>
        <dbReference type="ARBA" id="ARBA00042026"/>
    </source>
</evidence>
<dbReference type="EC" id="1.1.1.141" evidence="3"/>
<comment type="catalytic activity">
    <reaction evidence="16">
        <text>lipoxin A4 + NAD(+) = 15-oxo-(5S,6R)-dihydroxy-(7E,9E,11Z,13E)-eicosatetraenoate + NADH + H(+)</text>
        <dbReference type="Rhea" id="RHEA:41572"/>
        <dbReference type="ChEBI" id="CHEBI:15378"/>
        <dbReference type="ChEBI" id="CHEBI:57540"/>
        <dbReference type="ChEBI" id="CHEBI:57945"/>
        <dbReference type="ChEBI" id="CHEBI:67026"/>
        <dbReference type="ChEBI" id="CHEBI:78311"/>
    </reaction>
    <physiologicalReaction direction="left-to-right" evidence="16">
        <dbReference type="Rhea" id="RHEA:41573"/>
    </physiologicalReaction>
</comment>
<evidence type="ECO:0000256" key="12">
    <source>
        <dbReference type="ARBA" id="ARBA00048140"/>
    </source>
</evidence>
<evidence type="ECO:0000256" key="1">
    <source>
        <dbReference type="ARBA" id="ARBA00006484"/>
    </source>
</evidence>
<evidence type="ECO:0000256" key="19">
    <source>
        <dbReference type="ARBA" id="ARBA00048921"/>
    </source>
</evidence>
<protein>
    <recommendedName>
        <fullName evidence="5">15-hydroxyprostaglandin dehydrogenase [NAD(+)]</fullName>
        <ecNumber evidence="3">1.1.1.141</ecNumber>
        <ecNumber evidence="4">1.1.1.232</ecNumber>
    </recommendedName>
    <alternativeName>
        <fullName evidence="7">Eicosanoid/docosanoid dehydrogenase [NAD(+)]</fullName>
    </alternativeName>
    <alternativeName>
        <fullName evidence="6">Prostaglandin dehydrogenase 1</fullName>
    </alternativeName>
</protein>
<comment type="catalytic activity">
    <reaction evidence="18">
        <text>prostaglandin E2 + NAD(+) = 15-oxoprostaglandin E2 + NADH + H(+)</text>
        <dbReference type="Rhea" id="RHEA:11876"/>
        <dbReference type="ChEBI" id="CHEBI:15378"/>
        <dbReference type="ChEBI" id="CHEBI:57400"/>
        <dbReference type="ChEBI" id="CHEBI:57540"/>
        <dbReference type="ChEBI" id="CHEBI:57945"/>
        <dbReference type="ChEBI" id="CHEBI:606564"/>
        <dbReference type="EC" id="1.1.1.141"/>
    </reaction>
    <physiologicalReaction direction="left-to-right" evidence="18">
        <dbReference type="Rhea" id="RHEA:11877"/>
    </physiologicalReaction>
</comment>
<evidence type="ECO:0000256" key="18">
    <source>
        <dbReference type="ARBA" id="ARBA00048739"/>
    </source>
</evidence>
<evidence type="ECO:0000256" key="15">
    <source>
        <dbReference type="ARBA" id="ARBA00048393"/>
    </source>
</evidence>
<comment type="catalytic activity">
    <reaction evidence="15">
        <text>resolvin D2 + NAD(+) = 7-oxoresolvin D2 + NADH + H(+)</text>
        <dbReference type="Rhea" id="RHEA:53584"/>
        <dbReference type="ChEBI" id="CHEBI:15378"/>
        <dbReference type="ChEBI" id="CHEBI:57540"/>
        <dbReference type="ChEBI" id="CHEBI:57945"/>
        <dbReference type="ChEBI" id="CHEBI:133367"/>
        <dbReference type="ChEBI" id="CHEBI:137497"/>
    </reaction>
    <physiologicalReaction direction="left-to-right" evidence="15">
        <dbReference type="Rhea" id="RHEA:53585"/>
    </physiologicalReaction>
</comment>
<dbReference type="PRINTS" id="PR00081">
    <property type="entry name" value="GDHRDH"/>
</dbReference>
<accession>A0A7D9EXV8</accession>
<evidence type="ECO:0000256" key="11">
    <source>
        <dbReference type="ARBA" id="ARBA00048008"/>
    </source>
</evidence>
<evidence type="ECO:0000256" key="9">
    <source>
        <dbReference type="ARBA" id="ARBA00047325"/>
    </source>
</evidence>
<evidence type="ECO:0000256" key="16">
    <source>
        <dbReference type="ARBA" id="ARBA00048535"/>
    </source>
</evidence>
<dbReference type="EMBL" id="CACRXK020010619">
    <property type="protein sequence ID" value="CAB4019774.1"/>
    <property type="molecule type" value="Genomic_DNA"/>
</dbReference>
<dbReference type="PANTHER" id="PTHR44229">
    <property type="entry name" value="15-HYDROXYPROSTAGLANDIN DEHYDROGENASE [NAD(+)]"/>
    <property type="match status" value="1"/>
</dbReference>
<evidence type="ECO:0000256" key="8">
    <source>
        <dbReference type="ARBA" id="ARBA00045705"/>
    </source>
</evidence>
<evidence type="ECO:0000256" key="20">
    <source>
        <dbReference type="ARBA" id="ARBA00049151"/>
    </source>
</evidence>
<dbReference type="InterPro" id="IPR020904">
    <property type="entry name" value="Sc_DH/Rdtase_CS"/>
</dbReference>
<evidence type="ECO:0000256" key="22">
    <source>
        <dbReference type="RuleBase" id="RU000363"/>
    </source>
</evidence>
<comment type="caution">
    <text evidence="23">The sequence shown here is derived from an EMBL/GenBank/DDBJ whole genome shotgun (WGS) entry which is preliminary data.</text>
</comment>
<dbReference type="EC" id="1.1.1.232" evidence="4"/>
<evidence type="ECO:0000256" key="21">
    <source>
        <dbReference type="ARBA" id="ARBA00049188"/>
    </source>
</evidence>
<evidence type="ECO:0000313" key="23">
    <source>
        <dbReference type="EMBL" id="CAB4019774.1"/>
    </source>
</evidence>
<evidence type="ECO:0000256" key="14">
    <source>
        <dbReference type="ARBA" id="ARBA00048170"/>
    </source>
</evidence>
<comment type="function">
    <text evidence="8">Catalyzes the NAD-dependent dehydrogenation (oxidation) of a broad array of hydroxylated polyunsaturated fatty acids (mainly eicosanoids and docosanoids, including prostaglandins, lipoxins and resolvins), yielding their corresponding keto (oxo) metabolites. Decreases the levels of the pro-proliferative prostaglandins such as prostaglandin E2 (whose activity is increased in cancer because of an increase in the expression of cyclooxygenase 2) and generates oxo-fatty acid products that can profoundly influence cell function by abrogating pro-inflammatory cytokine expression. Converts resolvins E1, D1 and D2 to their oxo products, which represents a mode of resolvin inactivation. Resolvin E1 plays important roles during the resolution phase of acute inflammation, while resolvins D1 and D2 have a unique role in obesity-induced adipose inflammation.</text>
</comment>
<sequence length="220" mass="24388">VYILDIDEAEMKNVQKQFNDEYCEGAAMCLKCDVTSQEEFENAVEQVFKKQNRLDILCNNAGTLPTSDIKKFVDTNLTSVIRGTLLALKYMDTNNGGSGGNIIQMGSMSGLSYSPYYCEYTATKHGIIGFTKGFAKEALSRGVRLNCMCPSCVDTDMLKTLTQNPVMKQAVDAMGVQTVDVVAKGFMQLLQDEEKVGEVMRITVKNGIDFHKFPEEPVPM</sequence>
<comment type="catalytic activity">
    <reaction evidence="9">
        <text>prostaglandin E1 + NAD(+) = 15-oxoprostaglandin E1 + NADH + H(+)</text>
        <dbReference type="Rhea" id="RHEA:16477"/>
        <dbReference type="ChEBI" id="CHEBI:15378"/>
        <dbReference type="ChEBI" id="CHEBI:57397"/>
        <dbReference type="ChEBI" id="CHEBI:57401"/>
        <dbReference type="ChEBI" id="CHEBI:57540"/>
        <dbReference type="ChEBI" id="CHEBI:57945"/>
    </reaction>
    <physiologicalReaction direction="left-to-right" evidence="9">
        <dbReference type="Rhea" id="RHEA:16478"/>
    </physiologicalReaction>
</comment>
<evidence type="ECO:0000256" key="6">
    <source>
        <dbReference type="ARBA" id="ARBA00041812"/>
    </source>
</evidence>
<comment type="catalytic activity">
    <reaction evidence="17">
        <text>prostaglandin A1 + NAD(+) = 15-oxo-prostaglandin A1 + NADH + H(+)</text>
        <dbReference type="Rhea" id="RHEA:41263"/>
        <dbReference type="ChEBI" id="CHEBI:15378"/>
        <dbReference type="ChEBI" id="CHEBI:57398"/>
        <dbReference type="ChEBI" id="CHEBI:57540"/>
        <dbReference type="ChEBI" id="CHEBI:57945"/>
        <dbReference type="ChEBI" id="CHEBI:85072"/>
    </reaction>
    <physiologicalReaction direction="left-to-right" evidence="17">
        <dbReference type="Rhea" id="RHEA:41264"/>
    </physiologicalReaction>
</comment>
<dbReference type="InterPro" id="IPR002347">
    <property type="entry name" value="SDR_fam"/>
</dbReference>
<evidence type="ECO:0000256" key="17">
    <source>
        <dbReference type="ARBA" id="ARBA00048611"/>
    </source>
</evidence>
<dbReference type="GO" id="GO:0005737">
    <property type="term" value="C:cytoplasm"/>
    <property type="evidence" value="ECO:0007669"/>
    <property type="project" value="TreeGrafter"/>
</dbReference>